<feature type="chain" id="PRO_5018289562" evidence="1">
    <location>
        <begin position="20"/>
        <end position="460"/>
    </location>
</feature>
<evidence type="ECO:0000313" key="5">
    <source>
        <dbReference type="Proteomes" id="UP000268033"/>
    </source>
</evidence>
<accession>A0A3N1PQT0</accession>
<organism evidence="4 5">
    <name type="scientific">Gallaecimonas pentaromativorans</name>
    <dbReference type="NCBI Taxonomy" id="584787"/>
    <lineage>
        <taxon>Bacteria</taxon>
        <taxon>Pseudomonadati</taxon>
        <taxon>Pseudomonadota</taxon>
        <taxon>Gammaproteobacteria</taxon>
        <taxon>Enterobacterales</taxon>
        <taxon>Gallaecimonadaceae</taxon>
        <taxon>Gallaecimonas</taxon>
    </lineage>
</organism>
<dbReference type="AlphaFoldDB" id="A0A3N1PQT0"/>
<dbReference type="InterPro" id="IPR011765">
    <property type="entry name" value="Pept_M16_N"/>
</dbReference>
<keyword evidence="5" id="KW-1185">Reference proteome</keyword>
<proteinExistence type="predicted"/>
<reference evidence="4 5" key="1">
    <citation type="submission" date="2018-11" db="EMBL/GenBank/DDBJ databases">
        <title>Genomic Encyclopedia of Type Strains, Phase IV (KMG-IV): sequencing the most valuable type-strain genomes for metagenomic binning, comparative biology and taxonomic classification.</title>
        <authorList>
            <person name="Goeker M."/>
        </authorList>
    </citation>
    <scope>NUCLEOTIDE SEQUENCE [LARGE SCALE GENOMIC DNA]</scope>
    <source>
        <strain evidence="4 5">DSM 21945</strain>
    </source>
</reference>
<dbReference type="InterPro" id="IPR050361">
    <property type="entry name" value="MPP/UQCRC_Complex"/>
</dbReference>
<gene>
    <name evidence="4" type="ORF">EDC28_10144</name>
</gene>
<dbReference type="InterPro" id="IPR011249">
    <property type="entry name" value="Metalloenz_LuxS/M16"/>
</dbReference>
<feature type="signal peptide" evidence="1">
    <location>
        <begin position="1"/>
        <end position="19"/>
    </location>
</feature>
<evidence type="ECO:0000259" key="2">
    <source>
        <dbReference type="Pfam" id="PF00675"/>
    </source>
</evidence>
<comment type="caution">
    <text evidence="4">The sequence shown here is derived from an EMBL/GenBank/DDBJ whole genome shotgun (WGS) entry which is preliminary data.</text>
</comment>
<evidence type="ECO:0000259" key="3">
    <source>
        <dbReference type="Pfam" id="PF05193"/>
    </source>
</evidence>
<dbReference type="Gene3D" id="3.30.830.10">
    <property type="entry name" value="Metalloenzyme, LuxS/M16 peptidase-like"/>
    <property type="match status" value="2"/>
</dbReference>
<dbReference type="InterPro" id="IPR007863">
    <property type="entry name" value="Peptidase_M16_C"/>
</dbReference>
<dbReference type="EMBL" id="RJUL01000001">
    <property type="protein sequence ID" value="ROQ30358.1"/>
    <property type="molecule type" value="Genomic_DNA"/>
</dbReference>
<evidence type="ECO:0000313" key="4">
    <source>
        <dbReference type="EMBL" id="ROQ30358.1"/>
    </source>
</evidence>
<dbReference type="SUPFAM" id="SSF63411">
    <property type="entry name" value="LuxS/MPP-like metallohydrolase"/>
    <property type="match status" value="2"/>
</dbReference>
<dbReference type="STRING" id="584787.GCA_001247655_02188"/>
<dbReference type="PANTHER" id="PTHR11851">
    <property type="entry name" value="METALLOPROTEASE"/>
    <property type="match status" value="1"/>
</dbReference>
<dbReference type="Pfam" id="PF05193">
    <property type="entry name" value="Peptidase_M16_C"/>
    <property type="match status" value="1"/>
</dbReference>
<name>A0A3N1PQT0_9GAMM</name>
<dbReference type="PANTHER" id="PTHR11851:SF224">
    <property type="entry name" value="PROCESSING PROTEASE"/>
    <property type="match status" value="1"/>
</dbReference>
<feature type="domain" description="Peptidase M16 C-terminal" evidence="3">
    <location>
        <begin position="190"/>
        <end position="366"/>
    </location>
</feature>
<dbReference type="Proteomes" id="UP000268033">
    <property type="component" value="Unassembled WGS sequence"/>
</dbReference>
<dbReference type="Pfam" id="PF00675">
    <property type="entry name" value="Peptidase_M16"/>
    <property type="match status" value="1"/>
</dbReference>
<dbReference type="RefSeq" id="WP_123420273.1">
    <property type="nucleotide sequence ID" value="NZ_RJUL01000001.1"/>
</dbReference>
<sequence length="460" mass="49399">MKHAIFALGLALASQGAVAGVDMKLPAMTTQTLDNGVKLQLMARHNVPLIDVVVLVKTGAVHDGKAGLAWLTGNSLLQGTQALTKGELESELDSLGASMEVSVSEEGTELHSQFMAKDKVAMLALIKDVLSKPRFNDDDFANLKALHLADLAQARESPREVIKPYFKRLAWGDNPFANPVAGSQNGVADIALADVKGFYQRWYNPGNVVVSAAGDFEAAAFAKALGKSLGNWQTGREAPRMKMRAPAVADKARVLIVNKPDATETTFMIGSQGFAASSPDWARAEVLNTVLGGRFTSWLNQALRVEKGYTYGAGSRFYTTSSGGLFYISTFTRNATSEPAIDLALATYQKLFTGKLDQATLASAKSYLIGQFPPKLSTNDALASAMSRSALYGLDMNRYGQFGSEVESLTLEQAKALIPTFFPEGNLQLVLIGNAAELRKFAGKYGEVIETGIDAKDFSF</sequence>
<keyword evidence="1" id="KW-0732">Signal</keyword>
<dbReference type="GO" id="GO:0046872">
    <property type="term" value="F:metal ion binding"/>
    <property type="evidence" value="ECO:0007669"/>
    <property type="project" value="InterPro"/>
</dbReference>
<evidence type="ECO:0000256" key="1">
    <source>
        <dbReference type="SAM" id="SignalP"/>
    </source>
</evidence>
<feature type="domain" description="Peptidase M16 N-terminal" evidence="2">
    <location>
        <begin position="51"/>
        <end position="182"/>
    </location>
</feature>
<protein>
    <submittedName>
        <fullName evidence="4">Putative Zn-dependent peptidase</fullName>
    </submittedName>
</protein>